<comment type="caution">
    <text evidence="3">The sequence shown here is derived from an EMBL/GenBank/DDBJ whole genome shotgun (WGS) entry which is preliminary data.</text>
</comment>
<accession>A0ABT3L8G0</accession>
<dbReference type="PROSITE" id="PS50234">
    <property type="entry name" value="VWFA"/>
    <property type="match status" value="1"/>
</dbReference>
<dbReference type="PANTHER" id="PTHR10579">
    <property type="entry name" value="CALCIUM-ACTIVATED CHLORIDE CHANNEL REGULATOR"/>
    <property type="match status" value="1"/>
</dbReference>
<gene>
    <name evidence="3" type="ORF">K4A83_16200</name>
</gene>
<dbReference type="SMART" id="SM00327">
    <property type="entry name" value="VWA"/>
    <property type="match status" value="1"/>
</dbReference>
<feature type="domain" description="VWFA" evidence="2">
    <location>
        <begin position="43"/>
        <end position="215"/>
    </location>
</feature>
<evidence type="ECO:0000313" key="3">
    <source>
        <dbReference type="EMBL" id="MCW6037801.1"/>
    </source>
</evidence>
<organism evidence="3 4">
    <name type="scientific">Spirulina subsalsa FACHB-351</name>
    <dbReference type="NCBI Taxonomy" id="234711"/>
    <lineage>
        <taxon>Bacteria</taxon>
        <taxon>Bacillati</taxon>
        <taxon>Cyanobacteriota</taxon>
        <taxon>Cyanophyceae</taxon>
        <taxon>Spirulinales</taxon>
        <taxon>Spirulinaceae</taxon>
        <taxon>Spirulina</taxon>
    </lineage>
</organism>
<sequence length="412" mass="44832">MKVGLQPLLSDSNLDANQPSSQRQLSVSVSAVSDEGDRGLPLNLCLVLDHSGSMNGTPLKTVKDAALQLVDKLTPRDRISVVAFDHRAKVIIPNQPVNDVESVKKRISKLEADGGTAIDEGLKLGIEEIAKGKQDTSSQIFLLTDGENEHGDNARCLKLAGLASSYSITLNTLGFGTNWNQDVLENIADTAGGTLSYIEFPEQAVDEFGRLFTRVQSVGLTNAYLLLELAPNVRLAELKPLAQVAPDTIELPVQKEQDLYIVRLGDLMKEERVILANLYLNQFPPGQQWVVSTQVRYDDPALGQSNLLSEKVPVHANVQAVYKPAINDKVQKEMLVLAKYRQTQIAETKLQQGDKIGAATMLQTAAKTALQLGDQSAATVLQNSATRLESGGDLSEADRKKTRIVSKTILQE</sequence>
<dbReference type="InterPro" id="IPR036465">
    <property type="entry name" value="vWFA_dom_sf"/>
</dbReference>
<feature type="region of interest" description="Disordered" evidence="1">
    <location>
        <begin position="1"/>
        <end position="30"/>
    </location>
</feature>
<dbReference type="InterPro" id="IPR051266">
    <property type="entry name" value="CLCR"/>
</dbReference>
<dbReference type="PANTHER" id="PTHR10579:SF43">
    <property type="entry name" value="ZINC FINGER (C3HC4-TYPE RING FINGER) FAMILY PROTEIN"/>
    <property type="match status" value="1"/>
</dbReference>
<keyword evidence="4" id="KW-1185">Reference proteome</keyword>
<proteinExistence type="predicted"/>
<reference evidence="3 4" key="1">
    <citation type="submission" date="2021-08" db="EMBL/GenBank/DDBJ databases">
        <title>Draft genome sequence of Spirulina subsalsa with high tolerance to salinity and hype-accumulation of phycocyanin.</title>
        <authorList>
            <person name="Pei H."/>
            <person name="Jiang L."/>
        </authorList>
    </citation>
    <scope>NUCLEOTIDE SEQUENCE [LARGE SCALE GENOMIC DNA]</scope>
    <source>
        <strain evidence="3 4">FACHB-351</strain>
    </source>
</reference>
<protein>
    <submittedName>
        <fullName evidence="3">VWA domain-containing protein</fullName>
    </submittedName>
</protein>
<evidence type="ECO:0000313" key="4">
    <source>
        <dbReference type="Proteomes" id="UP001526426"/>
    </source>
</evidence>
<dbReference type="Proteomes" id="UP001526426">
    <property type="component" value="Unassembled WGS sequence"/>
</dbReference>
<dbReference type="SUPFAM" id="SSF53300">
    <property type="entry name" value="vWA-like"/>
    <property type="match status" value="1"/>
</dbReference>
<evidence type="ECO:0000259" key="2">
    <source>
        <dbReference type="PROSITE" id="PS50234"/>
    </source>
</evidence>
<evidence type="ECO:0000256" key="1">
    <source>
        <dbReference type="SAM" id="MobiDB-lite"/>
    </source>
</evidence>
<name>A0ABT3L8G0_9CYAN</name>
<dbReference type="EMBL" id="JAIHOM010000090">
    <property type="protein sequence ID" value="MCW6037801.1"/>
    <property type="molecule type" value="Genomic_DNA"/>
</dbReference>
<dbReference type="RefSeq" id="WP_265265674.1">
    <property type="nucleotide sequence ID" value="NZ_JAIHOM010000090.1"/>
</dbReference>
<dbReference type="InterPro" id="IPR002035">
    <property type="entry name" value="VWF_A"/>
</dbReference>
<dbReference type="Gene3D" id="3.40.50.410">
    <property type="entry name" value="von Willebrand factor, type A domain"/>
    <property type="match status" value="1"/>
</dbReference>
<feature type="compositionally biased region" description="Polar residues" evidence="1">
    <location>
        <begin position="9"/>
        <end position="30"/>
    </location>
</feature>
<dbReference type="Pfam" id="PF00092">
    <property type="entry name" value="VWA"/>
    <property type="match status" value="1"/>
</dbReference>